<sequence length="37" mass="3909">MGVQTNRISSSVNVPGSSTLQKVTQPILHEDISGVDN</sequence>
<feature type="compositionally biased region" description="Polar residues" evidence="1">
    <location>
        <begin position="1"/>
        <end position="24"/>
    </location>
</feature>
<dbReference type="AlphaFoldDB" id="A0A139WK44"/>
<feature type="region of interest" description="Disordered" evidence="1">
    <location>
        <begin position="1"/>
        <end position="37"/>
    </location>
</feature>
<feature type="compositionally biased region" description="Basic and acidic residues" evidence="1">
    <location>
        <begin position="28"/>
        <end position="37"/>
    </location>
</feature>
<dbReference type="Proteomes" id="UP000007266">
    <property type="component" value="Linkage group 3"/>
</dbReference>
<dbReference type="InParanoid" id="A0A139WK44"/>
<keyword evidence="3" id="KW-1185">Reference proteome</keyword>
<reference evidence="2 3" key="2">
    <citation type="journal article" date="2010" name="Nucleic Acids Res.">
        <title>BeetleBase in 2010: revisions to provide comprehensive genomic information for Tribolium castaneum.</title>
        <authorList>
            <person name="Kim H.S."/>
            <person name="Murphy T."/>
            <person name="Xia J."/>
            <person name="Caragea D."/>
            <person name="Park Y."/>
            <person name="Beeman R.W."/>
            <person name="Lorenzen M.D."/>
            <person name="Butcher S."/>
            <person name="Manak J.R."/>
            <person name="Brown S.J."/>
        </authorList>
    </citation>
    <scope>GENOME REANNOTATION</scope>
    <source>
        <strain evidence="2 3">Georgia GA2</strain>
    </source>
</reference>
<proteinExistence type="predicted"/>
<organism evidence="2 3">
    <name type="scientific">Tribolium castaneum</name>
    <name type="common">Red flour beetle</name>
    <dbReference type="NCBI Taxonomy" id="7070"/>
    <lineage>
        <taxon>Eukaryota</taxon>
        <taxon>Metazoa</taxon>
        <taxon>Ecdysozoa</taxon>
        <taxon>Arthropoda</taxon>
        <taxon>Hexapoda</taxon>
        <taxon>Insecta</taxon>
        <taxon>Pterygota</taxon>
        <taxon>Neoptera</taxon>
        <taxon>Endopterygota</taxon>
        <taxon>Coleoptera</taxon>
        <taxon>Polyphaga</taxon>
        <taxon>Cucujiformia</taxon>
        <taxon>Tenebrionidae</taxon>
        <taxon>Tenebrionidae incertae sedis</taxon>
        <taxon>Tribolium</taxon>
    </lineage>
</organism>
<evidence type="ECO:0000313" key="3">
    <source>
        <dbReference type="Proteomes" id="UP000007266"/>
    </source>
</evidence>
<dbReference type="EMBL" id="KQ971331">
    <property type="protein sequence ID" value="KYB28302.1"/>
    <property type="molecule type" value="Genomic_DNA"/>
</dbReference>
<name>A0A139WK44_TRICA</name>
<gene>
    <name evidence="2" type="primary">AUGUSTUS-3.0.2_32641</name>
    <name evidence="2" type="ORF">TcasGA2_TC032641</name>
</gene>
<evidence type="ECO:0000256" key="1">
    <source>
        <dbReference type="SAM" id="MobiDB-lite"/>
    </source>
</evidence>
<protein>
    <submittedName>
        <fullName evidence="2">Uncharacterized protein</fullName>
    </submittedName>
</protein>
<evidence type="ECO:0000313" key="2">
    <source>
        <dbReference type="EMBL" id="KYB28302.1"/>
    </source>
</evidence>
<reference evidence="2 3" key="1">
    <citation type="journal article" date="2008" name="Nature">
        <title>The genome of the model beetle and pest Tribolium castaneum.</title>
        <authorList>
            <consortium name="Tribolium Genome Sequencing Consortium"/>
            <person name="Richards S."/>
            <person name="Gibbs R.A."/>
            <person name="Weinstock G.M."/>
            <person name="Brown S.J."/>
            <person name="Denell R."/>
            <person name="Beeman R.W."/>
            <person name="Gibbs R."/>
            <person name="Beeman R.W."/>
            <person name="Brown S.J."/>
            <person name="Bucher G."/>
            <person name="Friedrich M."/>
            <person name="Grimmelikhuijzen C.J."/>
            <person name="Klingler M."/>
            <person name="Lorenzen M."/>
            <person name="Richards S."/>
            <person name="Roth S."/>
            <person name="Schroder R."/>
            <person name="Tautz D."/>
            <person name="Zdobnov E.M."/>
            <person name="Muzny D."/>
            <person name="Gibbs R.A."/>
            <person name="Weinstock G.M."/>
            <person name="Attaway T."/>
            <person name="Bell S."/>
            <person name="Buhay C.J."/>
            <person name="Chandrabose M.N."/>
            <person name="Chavez D."/>
            <person name="Clerk-Blankenburg K.P."/>
            <person name="Cree A."/>
            <person name="Dao M."/>
            <person name="Davis C."/>
            <person name="Chacko J."/>
            <person name="Dinh H."/>
            <person name="Dugan-Rocha S."/>
            <person name="Fowler G."/>
            <person name="Garner T.T."/>
            <person name="Garnes J."/>
            <person name="Gnirke A."/>
            <person name="Hawes A."/>
            <person name="Hernandez J."/>
            <person name="Hines S."/>
            <person name="Holder M."/>
            <person name="Hume J."/>
            <person name="Jhangiani S.N."/>
            <person name="Joshi V."/>
            <person name="Khan Z.M."/>
            <person name="Jackson L."/>
            <person name="Kovar C."/>
            <person name="Kowis A."/>
            <person name="Lee S."/>
            <person name="Lewis L.R."/>
            <person name="Margolis J."/>
            <person name="Morgan M."/>
            <person name="Nazareth L.V."/>
            <person name="Nguyen N."/>
            <person name="Okwuonu G."/>
            <person name="Parker D."/>
            <person name="Richards S."/>
            <person name="Ruiz S.J."/>
            <person name="Santibanez J."/>
            <person name="Savard J."/>
            <person name="Scherer S.E."/>
            <person name="Schneider B."/>
            <person name="Sodergren E."/>
            <person name="Tautz D."/>
            <person name="Vattahil S."/>
            <person name="Villasana D."/>
            <person name="White C.S."/>
            <person name="Wright R."/>
            <person name="Park Y."/>
            <person name="Beeman R.W."/>
            <person name="Lord J."/>
            <person name="Oppert B."/>
            <person name="Lorenzen M."/>
            <person name="Brown S."/>
            <person name="Wang L."/>
            <person name="Savard J."/>
            <person name="Tautz D."/>
            <person name="Richards S."/>
            <person name="Weinstock G."/>
            <person name="Gibbs R.A."/>
            <person name="Liu Y."/>
            <person name="Worley K."/>
            <person name="Weinstock G."/>
            <person name="Elsik C.G."/>
            <person name="Reese J.T."/>
            <person name="Elhaik E."/>
            <person name="Landan G."/>
            <person name="Graur D."/>
            <person name="Arensburger P."/>
            <person name="Atkinson P."/>
            <person name="Beeman R.W."/>
            <person name="Beidler J."/>
            <person name="Brown S.J."/>
            <person name="Demuth J.P."/>
            <person name="Drury D.W."/>
            <person name="Du Y.Z."/>
            <person name="Fujiwara H."/>
            <person name="Lorenzen M."/>
            <person name="Maselli V."/>
            <person name="Osanai M."/>
            <person name="Park Y."/>
            <person name="Robertson H.M."/>
            <person name="Tu Z."/>
            <person name="Wang J.J."/>
            <person name="Wang S."/>
            <person name="Richards S."/>
            <person name="Song H."/>
            <person name="Zhang L."/>
            <person name="Sodergren E."/>
            <person name="Werner D."/>
            <person name="Stanke M."/>
            <person name="Morgenstern B."/>
            <person name="Solovyev V."/>
            <person name="Kosarev P."/>
            <person name="Brown G."/>
            <person name="Chen H.C."/>
            <person name="Ermolaeva O."/>
            <person name="Hlavina W."/>
            <person name="Kapustin Y."/>
            <person name="Kiryutin B."/>
            <person name="Kitts P."/>
            <person name="Maglott D."/>
            <person name="Pruitt K."/>
            <person name="Sapojnikov V."/>
            <person name="Souvorov A."/>
            <person name="Mackey A.J."/>
            <person name="Waterhouse R.M."/>
            <person name="Wyder S."/>
            <person name="Zdobnov E.M."/>
            <person name="Zdobnov E.M."/>
            <person name="Wyder S."/>
            <person name="Kriventseva E.V."/>
            <person name="Kadowaki T."/>
            <person name="Bork P."/>
            <person name="Aranda M."/>
            <person name="Bao R."/>
            <person name="Beermann A."/>
            <person name="Berns N."/>
            <person name="Bolognesi R."/>
            <person name="Bonneton F."/>
            <person name="Bopp D."/>
            <person name="Brown S.J."/>
            <person name="Bucher G."/>
            <person name="Butts T."/>
            <person name="Chaumot A."/>
            <person name="Denell R.E."/>
            <person name="Ferrier D.E."/>
            <person name="Friedrich M."/>
            <person name="Gordon C.M."/>
            <person name="Jindra M."/>
            <person name="Klingler M."/>
            <person name="Lan Q."/>
            <person name="Lattorff H.M."/>
            <person name="Laudet V."/>
            <person name="von Levetsow C."/>
            <person name="Liu Z."/>
            <person name="Lutz R."/>
            <person name="Lynch J.A."/>
            <person name="da Fonseca R.N."/>
            <person name="Posnien N."/>
            <person name="Reuter R."/>
            <person name="Roth S."/>
            <person name="Savard J."/>
            <person name="Schinko J.B."/>
            <person name="Schmitt C."/>
            <person name="Schoppmeier M."/>
            <person name="Schroder R."/>
            <person name="Shippy T.D."/>
            <person name="Simonnet F."/>
            <person name="Marques-Souza H."/>
            <person name="Tautz D."/>
            <person name="Tomoyasu Y."/>
            <person name="Trauner J."/>
            <person name="Van der Zee M."/>
            <person name="Vervoort M."/>
            <person name="Wittkopp N."/>
            <person name="Wimmer E.A."/>
            <person name="Yang X."/>
            <person name="Jones A.K."/>
            <person name="Sattelle D.B."/>
            <person name="Ebert P.R."/>
            <person name="Nelson D."/>
            <person name="Scott J.G."/>
            <person name="Beeman R.W."/>
            <person name="Muthukrishnan S."/>
            <person name="Kramer K.J."/>
            <person name="Arakane Y."/>
            <person name="Beeman R.W."/>
            <person name="Zhu Q."/>
            <person name="Hogenkamp D."/>
            <person name="Dixit R."/>
            <person name="Oppert B."/>
            <person name="Jiang H."/>
            <person name="Zou Z."/>
            <person name="Marshall J."/>
            <person name="Elpidina E."/>
            <person name="Vinokurov K."/>
            <person name="Oppert C."/>
            <person name="Zou Z."/>
            <person name="Evans J."/>
            <person name="Lu Z."/>
            <person name="Zhao P."/>
            <person name="Sumathipala N."/>
            <person name="Altincicek B."/>
            <person name="Vilcinskas A."/>
            <person name="Williams M."/>
            <person name="Hultmark D."/>
            <person name="Hetru C."/>
            <person name="Jiang H."/>
            <person name="Grimmelikhuijzen C.J."/>
            <person name="Hauser F."/>
            <person name="Cazzamali G."/>
            <person name="Williamson M."/>
            <person name="Park Y."/>
            <person name="Li B."/>
            <person name="Tanaka Y."/>
            <person name="Predel R."/>
            <person name="Neupert S."/>
            <person name="Schachtner J."/>
            <person name="Verleyen P."/>
            <person name="Raible F."/>
            <person name="Bork P."/>
            <person name="Friedrich M."/>
            <person name="Walden K.K."/>
            <person name="Robertson H.M."/>
            <person name="Angeli S."/>
            <person name="Foret S."/>
            <person name="Bucher G."/>
            <person name="Schuetz S."/>
            <person name="Maleszka R."/>
            <person name="Wimmer E.A."/>
            <person name="Beeman R.W."/>
            <person name="Lorenzen M."/>
            <person name="Tomoyasu Y."/>
            <person name="Miller S.C."/>
            <person name="Grossmann D."/>
            <person name="Bucher G."/>
        </authorList>
    </citation>
    <scope>NUCLEOTIDE SEQUENCE [LARGE SCALE GENOMIC DNA]</scope>
    <source>
        <strain evidence="2 3">Georgia GA2</strain>
    </source>
</reference>
<accession>A0A139WK44</accession>